<comment type="caution">
    <text evidence="9">The sequence shown here is derived from an EMBL/GenBank/DDBJ whole genome shotgun (WGS) entry which is preliminary data.</text>
</comment>
<dbReference type="EMBL" id="BFAA01085994">
    <property type="protein sequence ID" value="GCB84698.1"/>
    <property type="molecule type" value="Genomic_DNA"/>
</dbReference>
<evidence type="ECO:0000256" key="7">
    <source>
        <dbReference type="ARBA" id="ARBA00023137"/>
    </source>
</evidence>
<evidence type="ECO:0000256" key="4">
    <source>
        <dbReference type="ARBA" id="ARBA00022741"/>
    </source>
</evidence>
<dbReference type="GO" id="GO:0005524">
    <property type="term" value="F:ATP binding"/>
    <property type="evidence" value="ECO:0007669"/>
    <property type="project" value="UniProtKB-KW"/>
</dbReference>
<evidence type="ECO:0000256" key="5">
    <source>
        <dbReference type="ARBA" id="ARBA00022777"/>
    </source>
</evidence>
<reference evidence="9 10" key="1">
    <citation type="journal article" date="2018" name="Nat. Ecol. Evol.">
        <title>Shark genomes provide insights into elasmobranch evolution and the origin of vertebrates.</title>
        <authorList>
            <person name="Hara Y"/>
            <person name="Yamaguchi K"/>
            <person name="Onimaru K"/>
            <person name="Kadota M"/>
            <person name="Koyanagi M"/>
            <person name="Keeley SD"/>
            <person name="Tatsumi K"/>
            <person name="Tanaka K"/>
            <person name="Motone F"/>
            <person name="Kageyama Y"/>
            <person name="Nozu R"/>
            <person name="Adachi N"/>
            <person name="Nishimura O"/>
            <person name="Nakagawa R"/>
            <person name="Tanegashima C"/>
            <person name="Kiyatake I"/>
            <person name="Matsumoto R"/>
            <person name="Murakumo K"/>
            <person name="Nishida K"/>
            <person name="Terakita A"/>
            <person name="Kuratani S"/>
            <person name="Sato K"/>
            <person name="Hyodo S Kuraku.S."/>
        </authorList>
    </citation>
    <scope>NUCLEOTIDE SEQUENCE [LARGE SCALE GENOMIC DNA]</scope>
</reference>
<dbReference type="Proteomes" id="UP000288216">
    <property type="component" value="Unassembled WGS sequence"/>
</dbReference>
<evidence type="ECO:0000259" key="8">
    <source>
        <dbReference type="Pfam" id="PF22931"/>
    </source>
</evidence>
<dbReference type="AlphaFoldDB" id="A0A401QGY9"/>
<dbReference type="EC" id="2.7.10.2" evidence="1"/>
<proteinExistence type="predicted"/>
<evidence type="ECO:0000256" key="3">
    <source>
        <dbReference type="ARBA" id="ARBA00022679"/>
    </source>
</evidence>
<keyword evidence="2" id="KW-0728">SH3 domain</keyword>
<dbReference type="STRING" id="75743.A0A401QGY9"/>
<keyword evidence="7" id="KW-0829">Tyrosine-protein kinase</keyword>
<dbReference type="GO" id="GO:0004715">
    <property type="term" value="F:non-membrane spanning protein tyrosine kinase activity"/>
    <property type="evidence" value="ECO:0007669"/>
    <property type="project" value="UniProtKB-EC"/>
</dbReference>
<evidence type="ECO:0000313" key="10">
    <source>
        <dbReference type="Proteomes" id="UP000288216"/>
    </source>
</evidence>
<dbReference type="CDD" id="cd09539">
    <property type="entry name" value="SAM_TNK-like"/>
    <property type="match status" value="1"/>
</dbReference>
<dbReference type="OrthoDB" id="635774at2759"/>
<keyword evidence="10" id="KW-1185">Reference proteome</keyword>
<evidence type="ECO:0000256" key="6">
    <source>
        <dbReference type="ARBA" id="ARBA00022840"/>
    </source>
</evidence>
<feature type="non-terminal residue" evidence="9">
    <location>
        <position position="68"/>
    </location>
</feature>
<keyword evidence="3" id="KW-0808">Transferase</keyword>
<accession>A0A401QGY9</accession>
<name>A0A401QGY9_SCYTO</name>
<keyword evidence="5" id="KW-0418">Kinase</keyword>
<protein>
    <recommendedName>
        <fullName evidence="1">non-specific protein-tyrosine kinase</fullName>
        <ecNumber evidence="1">2.7.10.2</ecNumber>
    </recommendedName>
</protein>
<dbReference type="InterPro" id="IPR055175">
    <property type="entry name" value="ACK/TNK-like_SAM"/>
</dbReference>
<keyword evidence="6" id="KW-0067">ATP-binding</keyword>
<dbReference type="InterPro" id="IPR049587">
    <property type="entry name" value="TNK-like_SAM"/>
</dbReference>
<feature type="non-terminal residue" evidence="9">
    <location>
        <position position="1"/>
    </location>
</feature>
<dbReference type="Pfam" id="PF22931">
    <property type="entry name" value="SAM_TNK"/>
    <property type="match status" value="1"/>
</dbReference>
<evidence type="ECO:0000313" key="9">
    <source>
        <dbReference type="EMBL" id="GCB84698.1"/>
    </source>
</evidence>
<organism evidence="9 10">
    <name type="scientific">Scyliorhinus torazame</name>
    <name type="common">Cloudy catshark</name>
    <name type="synonym">Catulus torazame</name>
    <dbReference type="NCBI Taxonomy" id="75743"/>
    <lineage>
        <taxon>Eukaryota</taxon>
        <taxon>Metazoa</taxon>
        <taxon>Chordata</taxon>
        <taxon>Craniata</taxon>
        <taxon>Vertebrata</taxon>
        <taxon>Chondrichthyes</taxon>
        <taxon>Elasmobranchii</taxon>
        <taxon>Galeomorphii</taxon>
        <taxon>Galeoidea</taxon>
        <taxon>Carcharhiniformes</taxon>
        <taxon>Scyliorhinidae</taxon>
        <taxon>Scyliorhinus</taxon>
    </lineage>
</organism>
<feature type="domain" description="ACK/TNK-like SAM" evidence="8">
    <location>
        <begin position="24"/>
        <end position="68"/>
    </location>
</feature>
<gene>
    <name evidence="9" type="ORF">scyTo_0025341</name>
</gene>
<keyword evidence="4" id="KW-0547">Nucleotide-binding</keyword>
<evidence type="ECO:0000256" key="1">
    <source>
        <dbReference type="ARBA" id="ARBA00011903"/>
    </source>
</evidence>
<sequence length="68" mass="7957">YESASLFPQAEPGMIAPEEGTEWLLQLLREVQLEHFYLRIRDDLNVTRLSHFDFVKTVDLERIGIGRP</sequence>
<dbReference type="OMA" id="SWMSKGH"/>
<evidence type="ECO:0000256" key="2">
    <source>
        <dbReference type="ARBA" id="ARBA00022443"/>
    </source>
</evidence>